<dbReference type="PROSITE" id="PS50104">
    <property type="entry name" value="TIR"/>
    <property type="match status" value="1"/>
</dbReference>
<evidence type="ECO:0000313" key="4">
    <source>
        <dbReference type="EMBL" id="CAH1435835.1"/>
    </source>
</evidence>
<feature type="domain" description="TIR" evidence="3">
    <location>
        <begin position="1"/>
        <end position="84"/>
    </location>
</feature>
<sequence>MECHKTNQHTAYPVLYDVEPSEVRKQSGAVGEAFAKHENIEAAGKWREALKEAADLTGWELKNTADGHEAKFIQKIVEEVSLELRSINYRIDENLVGMETRINDIVSSLGTATNDVRMIGIRGIGGGGKTTFARVVFNKISFQFEGKSFIENIREVANTSLSGLKLLQNQVLSDVLNSQGIHIHNEYEGKMMLGKIMRGRKVLLVLDDVDHINQLEALAGNPDWFKPGSIILITTREKQVLVAHGVKLIHNVNLLSDTEAIYLFSKYAFGRDIPKGYEELSRQVVCYAAGLPLTIKVLGSFLCGKSKLEWVDALDRLKAIPLEETRKKLELSYISLDVDYKELFLDVATMLKGWPKDSVIEALESCGFYARIGLRVLEQKSLITIDDFERVGVHDHLEEMAKNIVRRSHPDSRLWDTKEIEDVLANDLGTEATRYIQFEWGDLDPEIVMKGLRKMKELRFLDVALQLSLYWNQEINRPIPSFTNALGLLCYNFIFNKLNPYFPDALRYLCRNDYPFSSLPKTFQANNLVALQMLDSKIVQLWEGGRKKGRIGLLIVLHDSL</sequence>
<evidence type="ECO:0000259" key="3">
    <source>
        <dbReference type="PROSITE" id="PS50104"/>
    </source>
</evidence>
<dbReference type="GO" id="GO:0006952">
    <property type="term" value="P:defense response"/>
    <property type="evidence" value="ECO:0007669"/>
    <property type="project" value="InterPro"/>
</dbReference>
<dbReference type="Gene3D" id="3.40.50.10140">
    <property type="entry name" value="Toll/interleukin-1 receptor homology (TIR) domain"/>
    <property type="match status" value="1"/>
</dbReference>
<dbReference type="GO" id="GO:0007165">
    <property type="term" value="P:signal transduction"/>
    <property type="evidence" value="ECO:0007669"/>
    <property type="project" value="InterPro"/>
</dbReference>
<dbReference type="PRINTS" id="PR00364">
    <property type="entry name" value="DISEASERSIST"/>
</dbReference>
<organism evidence="4 5">
    <name type="scientific">Lactuca virosa</name>
    <dbReference type="NCBI Taxonomy" id="75947"/>
    <lineage>
        <taxon>Eukaryota</taxon>
        <taxon>Viridiplantae</taxon>
        <taxon>Streptophyta</taxon>
        <taxon>Embryophyta</taxon>
        <taxon>Tracheophyta</taxon>
        <taxon>Spermatophyta</taxon>
        <taxon>Magnoliopsida</taxon>
        <taxon>eudicotyledons</taxon>
        <taxon>Gunneridae</taxon>
        <taxon>Pentapetalae</taxon>
        <taxon>asterids</taxon>
        <taxon>campanulids</taxon>
        <taxon>Asterales</taxon>
        <taxon>Asteraceae</taxon>
        <taxon>Cichorioideae</taxon>
        <taxon>Cichorieae</taxon>
        <taxon>Lactucinae</taxon>
        <taxon>Lactuca</taxon>
    </lineage>
</organism>
<dbReference type="Gene3D" id="1.10.8.430">
    <property type="entry name" value="Helical domain of apoptotic protease-activating factors"/>
    <property type="match status" value="1"/>
</dbReference>
<dbReference type="InterPro" id="IPR027417">
    <property type="entry name" value="P-loop_NTPase"/>
</dbReference>
<accession>A0AAU9N8Y5</accession>
<dbReference type="SUPFAM" id="SSF52540">
    <property type="entry name" value="P-loop containing nucleoside triphosphate hydrolases"/>
    <property type="match status" value="1"/>
</dbReference>
<dbReference type="Pfam" id="PF23282">
    <property type="entry name" value="WHD_ROQ1"/>
    <property type="match status" value="1"/>
</dbReference>
<evidence type="ECO:0000313" key="5">
    <source>
        <dbReference type="Proteomes" id="UP001157418"/>
    </source>
</evidence>
<evidence type="ECO:0000256" key="2">
    <source>
        <dbReference type="ARBA" id="ARBA00022737"/>
    </source>
</evidence>
<protein>
    <recommendedName>
        <fullName evidence="3">TIR domain-containing protein</fullName>
    </recommendedName>
</protein>
<comment type="caution">
    <text evidence="4">The sequence shown here is derived from an EMBL/GenBank/DDBJ whole genome shotgun (WGS) entry which is preliminary data.</text>
</comment>
<gene>
    <name evidence="4" type="ORF">LVIROSA_LOCUS22244</name>
</gene>
<dbReference type="InterPro" id="IPR042197">
    <property type="entry name" value="Apaf_helical"/>
</dbReference>
<dbReference type="Gene3D" id="3.40.50.300">
    <property type="entry name" value="P-loop containing nucleotide triphosphate hydrolases"/>
    <property type="match status" value="1"/>
</dbReference>
<dbReference type="Pfam" id="PF01582">
    <property type="entry name" value="TIR"/>
    <property type="match status" value="1"/>
</dbReference>
<dbReference type="InterPro" id="IPR044974">
    <property type="entry name" value="Disease_R_plants"/>
</dbReference>
<dbReference type="InterPro" id="IPR035897">
    <property type="entry name" value="Toll_tir_struct_dom_sf"/>
</dbReference>
<evidence type="ECO:0000256" key="1">
    <source>
        <dbReference type="ARBA" id="ARBA00022614"/>
    </source>
</evidence>
<proteinExistence type="predicted"/>
<dbReference type="SUPFAM" id="SSF52200">
    <property type="entry name" value="Toll/Interleukin receptor TIR domain"/>
    <property type="match status" value="1"/>
</dbReference>
<keyword evidence="2" id="KW-0677">Repeat</keyword>
<keyword evidence="5" id="KW-1185">Reference proteome</keyword>
<dbReference type="EMBL" id="CAKMRJ010004445">
    <property type="protein sequence ID" value="CAH1435835.1"/>
    <property type="molecule type" value="Genomic_DNA"/>
</dbReference>
<dbReference type="Proteomes" id="UP001157418">
    <property type="component" value="Unassembled WGS sequence"/>
</dbReference>
<dbReference type="PANTHER" id="PTHR11017:SF544">
    <property type="entry name" value="ADP-RIBOSYL CYCLASE_CYCLIC ADP-RIBOSE HYDROLASE"/>
    <property type="match status" value="1"/>
</dbReference>
<keyword evidence="1" id="KW-0433">Leucine-rich repeat</keyword>
<dbReference type="PANTHER" id="PTHR11017">
    <property type="entry name" value="LEUCINE-RICH REPEAT-CONTAINING PROTEIN"/>
    <property type="match status" value="1"/>
</dbReference>
<dbReference type="InterPro" id="IPR058192">
    <property type="entry name" value="WHD_ROQ1-like"/>
</dbReference>
<dbReference type="AlphaFoldDB" id="A0AAU9N8Y5"/>
<dbReference type="GO" id="GO:0043531">
    <property type="term" value="F:ADP binding"/>
    <property type="evidence" value="ECO:0007669"/>
    <property type="project" value="InterPro"/>
</dbReference>
<dbReference type="InterPro" id="IPR002182">
    <property type="entry name" value="NB-ARC"/>
</dbReference>
<dbReference type="InterPro" id="IPR000157">
    <property type="entry name" value="TIR_dom"/>
</dbReference>
<reference evidence="4 5" key="1">
    <citation type="submission" date="2022-01" db="EMBL/GenBank/DDBJ databases">
        <authorList>
            <person name="Xiong W."/>
            <person name="Schranz E."/>
        </authorList>
    </citation>
    <scope>NUCLEOTIDE SEQUENCE [LARGE SCALE GENOMIC DNA]</scope>
</reference>
<name>A0AAU9N8Y5_9ASTR</name>
<dbReference type="Pfam" id="PF00931">
    <property type="entry name" value="NB-ARC"/>
    <property type="match status" value="1"/>
</dbReference>